<dbReference type="GO" id="GO:0031124">
    <property type="term" value="P:mRNA 3'-end processing"/>
    <property type="evidence" value="ECO:0007669"/>
    <property type="project" value="InterPro"/>
</dbReference>
<dbReference type="InterPro" id="IPR045154">
    <property type="entry name" value="PCF11-like"/>
</dbReference>
<gene>
    <name evidence="6" type="ORF">MANES_08G021000v8</name>
</gene>
<dbReference type="InterPro" id="IPR006569">
    <property type="entry name" value="CID_dom"/>
</dbReference>
<feature type="compositionally biased region" description="Low complexity" evidence="3">
    <location>
        <begin position="826"/>
        <end position="865"/>
    </location>
</feature>
<feature type="region of interest" description="Disordered" evidence="3">
    <location>
        <begin position="628"/>
        <end position="699"/>
    </location>
</feature>
<dbReference type="InterPro" id="IPR008942">
    <property type="entry name" value="ENTH_VHS"/>
</dbReference>
<feature type="compositionally biased region" description="Polar residues" evidence="3">
    <location>
        <begin position="752"/>
        <end position="761"/>
    </location>
</feature>
<feature type="region of interest" description="Disordered" evidence="3">
    <location>
        <begin position="1"/>
        <end position="76"/>
    </location>
</feature>
<dbReference type="PROSITE" id="PS50157">
    <property type="entry name" value="ZINC_FINGER_C2H2_2"/>
    <property type="match status" value="1"/>
</dbReference>
<dbReference type="EMBL" id="CM004394">
    <property type="protein sequence ID" value="OAY42850.1"/>
    <property type="molecule type" value="Genomic_DNA"/>
</dbReference>
<evidence type="ECO:0000313" key="7">
    <source>
        <dbReference type="Proteomes" id="UP000091857"/>
    </source>
</evidence>
<dbReference type="PANTHER" id="PTHR15921:SF3">
    <property type="entry name" value="PRE-MRNA CLEAVAGE COMPLEX 2 PROTEIN PCF11"/>
    <property type="match status" value="1"/>
</dbReference>
<dbReference type="PANTHER" id="PTHR15921">
    <property type="entry name" value="PRE-MRNA CLEAVAGE COMPLEX II"/>
    <property type="match status" value="1"/>
</dbReference>
<dbReference type="Proteomes" id="UP000091857">
    <property type="component" value="Chromosome 8"/>
</dbReference>
<evidence type="ECO:0008006" key="8">
    <source>
        <dbReference type="Google" id="ProtNLM"/>
    </source>
</evidence>
<dbReference type="AlphaFoldDB" id="A0A2C9VF11"/>
<feature type="region of interest" description="Disordered" evidence="3">
    <location>
        <begin position="415"/>
        <end position="513"/>
    </location>
</feature>
<feature type="domain" description="CID" evidence="5">
    <location>
        <begin position="77"/>
        <end position="205"/>
    </location>
</feature>
<keyword evidence="2" id="KW-0863">Zinc-finger</keyword>
<keyword evidence="7" id="KW-1185">Reference proteome</keyword>
<feature type="compositionally biased region" description="Pro residues" evidence="3">
    <location>
        <begin position="786"/>
        <end position="795"/>
    </location>
</feature>
<dbReference type="GO" id="GO:0008270">
    <property type="term" value="F:zinc ion binding"/>
    <property type="evidence" value="ECO:0007669"/>
    <property type="project" value="UniProtKB-KW"/>
</dbReference>
<feature type="compositionally biased region" description="Basic and acidic residues" evidence="3">
    <location>
        <begin position="456"/>
        <end position="465"/>
    </location>
</feature>
<dbReference type="PROSITE" id="PS00028">
    <property type="entry name" value="ZINC_FINGER_C2H2_1"/>
    <property type="match status" value="1"/>
</dbReference>
<dbReference type="OrthoDB" id="2129491at2759"/>
<dbReference type="InterPro" id="IPR057242">
    <property type="entry name" value="PCFS4-like"/>
</dbReference>
<feature type="domain" description="C2H2-type" evidence="4">
    <location>
        <begin position="924"/>
        <end position="951"/>
    </location>
</feature>
<dbReference type="InterPro" id="IPR013087">
    <property type="entry name" value="Znf_C2H2_type"/>
</dbReference>
<sequence>MDMESTRRSFDRSREPAGLKKPRLSEDQTGLNVRPFPQRPAAALPPSSSARFRATSDRDSESNDSSRGGAYQPQSQQYHELVSQYKRALAELTFNSKPIITNLTIIAGENLHAAKAIAATVCANILEVPSEQKLPSLYLLDSIVKNIGRDYIKYFAARLPEVFCKAYRQVDPPVHSSMRHLFGTWKGVFPPQSLQAIEKELGFASAVNGSSSGDATSRPDAQSRRPQHSIHVNPKYLEIQRLQQSGRAKAAANDLSVSISNSTEDTERPERAAGLGAGRSWVDPSVKMQNFQRSHRETPTEAVQQKIGTIYGDLEYSSDMSRNSDVGIGRTSGRIAEQGSEKPWYGAGNSVTETIPGQRNGFSMKHGFPNFSTSKSANVDFLQPTQGIASKSSNAMSASWKNSEEEEFMWDMHSRLSDPNAVNPSNNSRKDRWTPDDSEKLEFDDQLRKPQSAHEILSKFDRETSADSLSTEQKEQVPFGHHLSSPWRLKESHPTDGPIISGSSTVNTGQTEGYSATLGRLPMKASSSVPRMPIRPHIVGVSGSGLSAKTSLGSGQQRFQTLGAASLSGQSPMLQRPPSPSFPAHYPHLQLQNSIEQDLSHPDYKAHQLSGNLLPSNVKLSNLQKLQAEDLPTSSPSLTSQRSRQYSISQPRQVGSKQPESSGQVQRTHLNLVSKVGTPSTSGSSTPDHSTPLSAETSGQSSTSSLLAAVMNSGILSNISTVGLANKNFQDVGKNPTESSIKPPLPSGPLPQITSSGTRVASASAPLSHDVTSVTSNVSERKEEQPPLPPGPPPSSLQTSSAANKVVNPISNLLSSLVAKGLISASKSETSSPSPSQMPTQSDTQNLANSSNTSTSSLPVSSAVPDASTTDEVLLSKPDAEKPVMLSQPTSAEIKGLIGLEFKSDVIRELHPPVISSLFDDLPHRCSICGLRLKLKERLDRHLEWHTLRKPEPDDMNKVTRRWYAGSGDWVTGKAELPFGIEASVFTDELAGTMDEDVPMVSADEDQCVCVLCGELFEDYYSHQMKKWMFKEAVHLTLTSRDGGIGTTSENGEGPIVHINCISESSVHDLGLTSGIEMDKDG</sequence>
<organism evidence="6 7">
    <name type="scientific">Manihot esculenta</name>
    <name type="common">Cassava</name>
    <name type="synonym">Jatropha manihot</name>
    <dbReference type="NCBI Taxonomy" id="3983"/>
    <lineage>
        <taxon>Eukaryota</taxon>
        <taxon>Viridiplantae</taxon>
        <taxon>Streptophyta</taxon>
        <taxon>Embryophyta</taxon>
        <taxon>Tracheophyta</taxon>
        <taxon>Spermatophyta</taxon>
        <taxon>Magnoliopsida</taxon>
        <taxon>eudicotyledons</taxon>
        <taxon>Gunneridae</taxon>
        <taxon>Pentapetalae</taxon>
        <taxon>rosids</taxon>
        <taxon>fabids</taxon>
        <taxon>Malpighiales</taxon>
        <taxon>Euphorbiaceae</taxon>
        <taxon>Crotonoideae</taxon>
        <taxon>Manihoteae</taxon>
        <taxon>Manihot</taxon>
    </lineage>
</organism>
<feature type="compositionally biased region" description="Low complexity" evidence="3">
    <location>
        <begin position="39"/>
        <end position="53"/>
    </location>
</feature>
<evidence type="ECO:0000259" key="5">
    <source>
        <dbReference type="PROSITE" id="PS51391"/>
    </source>
</evidence>
<evidence type="ECO:0000313" key="6">
    <source>
        <dbReference type="EMBL" id="OAY42850.1"/>
    </source>
</evidence>
<feature type="compositionally biased region" description="Basic and acidic residues" evidence="3">
    <location>
        <begin position="428"/>
        <end position="448"/>
    </location>
</feature>
<keyword evidence="1" id="KW-0507">mRNA processing</keyword>
<dbReference type="GO" id="GO:0006369">
    <property type="term" value="P:termination of RNA polymerase II transcription"/>
    <property type="evidence" value="ECO:0000318"/>
    <property type="project" value="GO_Central"/>
</dbReference>
<dbReference type="GO" id="GO:0005849">
    <property type="term" value="C:mRNA cleavage factor complex"/>
    <property type="evidence" value="ECO:0000318"/>
    <property type="project" value="GO_Central"/>
</dbReference>
<comment type="caution">
    <text evidence="6">The sequence shown here is derived from an EMBL/GenBank/DDBJ whole genome shotgun (WGS) entry which is preliminary data.</text>
</comment>
<keyword evidence="2" id="KW-0479">Metal-binding</keyword>
<proteinExistence type="predicted"/>
<protein>
    <recommendedName>
        <fullName evidence="8">CID domain-containing protein</fullName>
    </recommendedName>
</protein>
<dbReference type="FunFam" id="1.25.40.90:FF:000023">
    <property type="entry name" value="polyadenylation and cleavage factor homolog 4"/>
    <property type="match status" value="1"/>
</dbReference>
<dbReference type="GO" id="GO:0005737">
    <property type="term" value="C:cytoplasm"/>
    <property type="evidence" value="ECO:0000318"/>
    <property type="project" value="GO_Central"/>
</dbReference>
<feature type="region of interest" description="Disordered" evidence="3">
    <location>
        <begin position="734"/>
        <end position="802"/>
    </location>
</feature>
<dbReference type="CDD" id="cd16982">
    <property type="entry name" value="CID_Pcf11"/>
    <property type="match status" value="1"/>
</dbReference>
<dbReference type="Pfam" id="PF23228">
    <property type="entry name" value="zf_PCFS4"/>
    <property type="match status" value="1"/>
</dbReference>
<feature type="region of interest" description="Disordered" evidence="3">
    <location>
        <begin position="253"/>
        <end position="278"/>
    </location>
</feature>
<feature type="compositionally biased region" description="Polar residues" evidence="3">
    <location>
        <begin position="501"/>
        <end position="513"/>
    </location>
</feature>
<dbReference type="Pfam" id="PF04818">
    <property type="entry name" value="CID"/>
    <property type="match status" value="1"/>
</dbReference>
<dbReference type="GO" id="GO:0003729">
    <property type="term" value="F:mRNA binding"/>
    <property type="evidence" value="ECO:0000318"/>
    <property type="project" value="GO_Central"/>
</dbReference>
<evidence type="ECO:0000256" key="3">
    <source>
        <dbReference type="SAM" id="MobiDB-lite"/>
    </source>
</evidence>
<evidence type="ECO:0000259" key="4">
    <source>
        <dbReference type="PROSITE" id="PS50157"/>
    </source>
</evidence>
<dbReference type="PROSITE" id="PS51391">
    <property type="entry name" value="CID"/>
    <property type="match status" value="1"/>
</dbReference>
<dbReference type="InterPro" id="IPR047415">
    <property type="entry name" value="Pcf11_CID"/>
</dbReference>
<dbReference type="Gene3D" id="1.25.40.90">
    <property type="match status" value="1"/>
</dbReference>
<feature type="region of interest" description="Disordered" evidence="3">
    <location>
        <begin position="826"/>
        <end position="869"/>
    </location>
</feature>
<reference evidence="7" key="1">
    <citation type="journal article" date="2016" name="Nat. Biotechnol.">
        <title>Sequencing wild and cultivated cassava and related species reveals extensive interspecific hybridization and genetic diversity.</title>
        <authorList>
            <person name="Bredeson J.V."/>
            <person name="Lyons J.B."/>
            <person name="Prochnik S.E."/>
            <person name="Wu G.A."/>
            <person name="Ha C.M."/>
            <person name="Edsinger-Gonzales E."/>
            <person name="Grimwood J."/>
            <person name="Schmutz J."/>
            <person name="Rabbi I.Y."/>
            <person name="Egesi C."/>
            <person name="Nauluvula P."/>
            <person name="Lebot V."/>
            <person name="Ndunguru J."/>
            <person name="Mkamilo G."/>
            <person name="Bart R.S."/>
            <person name="Setter T.L."/>
            <person name="Gleadow R.M."/>
            <person name="Kulakow P."/>
            <person name="Ferguson M.E."/>
            <person name="Rounsley S."/>
            <person name="Rokhsar D.S."/>
        </authorList>
    </citation>
    <scope>NUCLEOTIDE SEQUENCE [LARGE SCALE GENOMIC DNA]</scope>
    <source>
        <strain evidence="7">cv. AM560-2</strain>
    </source>
</reference>
<keyword evidence="2" id="KW-0862">Zinc</keyword>
<feature type="compositionally biased region" description="Low complexity" evidence="3">
    <location>
        <begin position="678"/>
        <end position="699"/>
    </location>
</feature>
<accession>A0A2C9VF11</accession>
<name>A0A2C9VF11_MANES</name>
<dbReference type="STRING" id="3983.A0A2C9VF11"/>
<dbReference type="SMART" id="SM00582">
    <property type="entry name" value="RPR"/>
    <property type="match status" value="1"/>
</dbReference>
<dbReference type="SUPFAM" id="SSF48464">
    <property type="entry name" value="ENTH/VHS domain"/>
    <property type="match status" value="1"/>
</dbReference>
<feature type="compositionally biased region" description="Polar residues" evidence="3">
    <location>
        <begin position="632"/>
        <end position="671"/>
    </location>
</feature>
<dbReference type="Gramene" id="Manes.08G021000.1.v8.1">
    <property type="protein sequence ID" value="Manes.08G021000.1.v8.1.CDS"/>
    <property type="gene ID" value="Manes.08G021000.v8.1"/>
</dbReference>
<feature type="region of interest" description="Disordered" evidence="3">
    <location>
        <begin position="208"/>
        <end position="233"/>
    </location>
</feature>
<evidence type="ECO:0000256" key="2">
    <source>
        <dbReference type="PROSITE-ProRule" id="PRU00042"/>
    </source>
</evidence>
<evidence type="ECO:0000256" key="1">
    <source>
        <dbReference type="ARBA" id="ARBA00022664"/>
    </source>
</evidence>
<feature type="compositionally biased region" description="Basic and acidic residues" evidence="3">
    <location>
        <begin position="1"/>
        <end position="26"/>
    </location>
</feature>
<dbReference type="GO" id="GO:0000993">
    <property type="term" value="F:RNA polymerase II complex binding"/>
    <property type="evidence" value="ECO:0000318"/>
    <property type="project" value="GO_Central"/>
</dbReference>